<dbReference type="InterPro" id="IPR018060">
    <property type="entry name" value="HTH_AraC"/>
</dbReference>
<reference evidence="11 12" key="1">
    <citation type="submission" date="2019-07" db="EMBL/GenBank/DDBJ databases">
        <title>Genomic Encyclopedia of Type Strains, Phase III (KMG-III): the genomes of soil and plant-associated and newly described type strains.</title>
        <authorList>
            <person name="Whitman W."/>
        </authorList>
    </citation>
    <scope>NUCLEOTIDE SEQUENCE [LARGE SCALE GENOMIC DNA]</scope>
    <source>
        <strain evidence="11 12">BL24</strain>
    </source>
</reference>
<accession>A0A5S5CBE0</accession>
<evidence type="ECO:0000256" key="4">
    <source>
        <dbReference type="ARBA" id="ARBA00023012"/>
    </source>
</evidence>
<dbReference type="AlphaFoldDB" id="A0A5S5CBE0"/>
<evidence type="ECO:0000256" key="1">
    <source>
        <dbReference type="ARBA" id="ARBA00004496"/>
    </source>
</evidence>
<keyword evidence="4" id="KW-0902">Two-component regulatory system</keyword>
<evidence type="ECO:0000256" key="7">
    <source>
        <dbReference type="ARBA" id="ARBA00023163"/>
    </source>
</evidence>
<dbReference type="Pfam" id="PF12833">
    <property type="entry name" value="HTH_18"/>
    <property type="match status" value="1"/>
</dbReference>
<dbReference type="GO" id="GO:0000160">
    <property type="term" value="P:phosphorelay signal transduction system"/>
    <property type="evidence" value="ECO:0007669"/>
    <property type="project" value="UniProtKB-KW"/>
</dbReference>
<evidence type="ECO:0000259" key="9">
    <source>
        <dbReference type="PROSITE" id="PS01124"/>
    </source>
</evidence>
<dbReference type="GO" id="GO:0005737">
    <property type="term" value="C:cytoplasm"/>
    <property type="evidence" value="ECO:0007669"/>
    <property type="project" value="UniProtKB-SubCell"/>
</dbReference>
<dbReference type="InterPro" id="IPR051552">
    <property type="entry name" value="HptR"/>
</dbReference>
<dbReference type="EMBL" id="VNHS01000003">
    <property type="protein sequence ID" value="TYP76695.1"/>
    <property type="molecule type" value="Genomic_DNA"/>
</dbReference>
<sequence length="537" mass="60218">MRILIVDDESAVHDQLAKLIPWEKLGWEIAGHAYNGEEAKRLTDATRPHLILTDIRMPLTDGLGFMSWLEQSDVSAKVIVLSGYGEFEYSRSAFLLGAYDYLLKPVQEGELLRALGKAVEQIEKDSRTQAERIREKAVLGEGLALMQDEFLTQIIGSSITDENEIAVQAQRLLLQLPETGYAAAIVRFTDFEELIQARYEGDRPAFYYAARNVIREVAGTTSLVFRNLYHINEFVVLMPMADKQVSVLLPKLSQLQAGLANGLKMRAIVGVSSCKTRLSKMATAYAEAQVALETLKLAGDQAITLYSGEQRTVKKASSKAEVLWKDIGLLFDLLVEAGSLRDTDKLINLLEEAFREDTLGAMSVSDWKKSVTELIRKLSLYPMNEDMSHLLGEARSSVQALHVLQTKESLLRLTASLIALNSTEYKAKSGKQLIEVIRAHIDEHYRTVSLDQIAERYYINKNYFCTLFKNIVGVSFLEYVTGLRIEQAKKLLRNSTLRAYEVADAVGYTDQRYFSQVFRKATGVKPTEYRQLAGGGS</sequence>
<proteinExistence type="predicted"/>
<name>A0A5S5CBE0_9BACL</name>
<dbReference type="PANTHER" id="PTHR42713:SF3">
    <property type="entry name" value="TRANSCRIPTIONAL REGULATORY PROTEIN HPTR"/>
    <property type="match status" value="1"/>
</dbReference>
<feature type="domain" description="Response regulatory" evidence="10">
    <location>
        <begin position="2"/>
        <end position="119"/>
    </location>
</feature>
<evidence type="ECO:0000313" key="11">
    <source>
        <dbReference type="EMBL" id="TYP76695.1"/>
    </source>
</evidence>
<protein>
    <submittedName>
        <fullName evidence="11">Two-component system response regulator YesN</fullName>
    </submittedName>
</protein>
<dbReference type="SUPFAM" id="SSF52172">
    <property type="entry name" value="CheY-like"/>
    <property type="match status" value="1"/>
</dbReference>
<keyword evidence="7" id="KW-0804">Transcription</keyword>
<dbReference type="InterPro" id="IPR011006">
    <property type="entry name" value="CheY-like_superfamily"/>
</dbReference>
<evidence type="ECO:0000259" key="10">
    <source>
        <dbReference type="PROSITE" id="PS50110"/>
    </source>
</evidence>
<evidence type="ECO:0000256" key="8">
    <source>
        <dbReference type="PROSITE-ProRule" id="PRU00169"/>
    </source>
</evidence>
<dbReference type="SUPFAM" id="SSF46689">
    <property type="entry name" value="Homeodomain-like"/>
    <property type="match status" value="2"/>
</dbReference>
<organism evidence="11 12">
    <name type="scientific">Paenibacillus methanolicus</name>
    <dbReference type="NCBI Taxonomy" id="582686"/>
    <lineage>
        <taxon>Bacteria</taxon>
        <taxon>Bacillati</taxon>
        <taxon>Bacillota</taxon>
        <taxon>Bacilli</taxon>
        <taxon>Bacillales</taxon>
        <taxon>Paenibacillaceae</taxon>
        <taxon>Paenibacillus</taxon>
    </lineage>
</organism>
<dbReference type="GO" id="GO:0043565">
    <property type="term" value="F:sequence-specific DNA binding"/>
    <property type="evidence" value="ECO:0007669"/>
    <property type="project" value="InterPro"/>
</dbReference>
<keyword evidence="3 8" id="KW-0597">Phosphoprotein</keyword>
<gene>
    <name evidence="11" type="ORF">BCM02_103359</name>
</gene>
<dbReference type="SMART" id="SM00448">
    <property type="entry name" value="REC"/>
    <property type="match status" value="1"/>
</dbReference>
<comment type="caution">
    <text evidence="11">The sequence shown here is derived from an EMBL/GenBank/DDBJ whole genome shotgun (WGS) entry which is preliminary data.</text>
</comment>
<keyword evidence="12" id="KW-1185">Reference proteome</keyword>
<evidence type="ECO:0000256" key="6">
    <source>
        <dbReference type="ARBA" id="ARBA00023125"/>
    </source>
</evidence>
<keyword evidence="6" id="KW-0238">DNA-binding</keyword>
<dbReference type="Gene3D" id="1.10.10.60">
    <property type="entry name" value="Homeodomain-like"/>
    <property type="match status" value="2"/>
</dbReference>
<comment type="subcellular location">
    <subcellularLocation>
        <location evidence="1">Cytoplasm</location>
    </subcellularLocation>
</comment>
<feature type="domain" description="HTH araC/xylS-type" evidence="9">
    <location>
        <begin position="431"/>
        <end position="532"/>
    </location>
</feature>
<dbReference type="Gene3D" id="3.40.50.2300">
    <property type="match status" value="1"/>
</dbReference>
<feature type="modified residue" description="4-aspartylphosphate" evidence="8">
    <location>
        <position position="54"/>
    </location>
</feature>
<evidence type="ECO:0000256" key="5">
    <source>
        <dbReference type="ARBA" id="ARBA00023015"/>
    </source>
</evidence>
<dbReference type="PRINTS" id="PR00032">
    <property type="entry name" value="HTHARAC"/>
</dbReference>
<evidence type="ECO:0000256" key="3">
    <source>
        <dbReference type="ARBA" id="ARBA00022553"/>
    </source>
</evidence>
<dbReference type="InterPro" id="IPR020449">
    <property type="entry name" value="Tscrpt_reg_AraC-type_HTH"/>
</dbReference>
<evidence type="ECO:0000313" key="12">
    <source>
        <dbReference type="Proteomes" id="UP000323257"/>
    </source>
</evidence>
<dbReference type="RefSeq" id="WP_187434142.1">
    <property type="nucleotide sequence ID" value="NZ_VNHS01000003.1"/>
</dbReference>
<dbReference type="Proteomes" id="UP000323257">
    <property type="component" value="Unassembled WGS sequence"/>
</dbReference>
<evidence type="ECO:0000256" key="2">
    <source>
        <dbReference type="ARBA" id="ARBA00022490"/>
    </source>
</evidence>
<dbReference type="InterPro" id="IPR009057">
    <property type="entry name" value="Homeodomain-like_sf"/>
</dbReference>
<dbReference type="PANTHER" id="PTHR42713">
    <property type="entry name" value="HISTIDINE KINASE-RELATED"/>
    <property type="match status" value="1"/>
</dbReference>
<dbReference type="InterPro" id="IPR001789">
    <property type="entry name" value="Sig_transdc_resp-reg_receiver"/>
</dbReference>
<dbReference type="SMART" id="SM00342">
    <property type="entry name" value="HTH_ARAC"/>
    <property type="match status" value="1"/>
</dbReference>
<dbReference type="PROSITE" id="PS50110">
    <property type="entry name" value="RESPONSE_REGULATORY"/>
    <property type="match status" value="1"/>
</dbReference>
<keyword evidence="2" id="KW-0963">Cytoplasm</keyword>
<dbReference type="CDD" id="cd17536">
    <property type="entry name" value="REC_YesN-like"/>
    <property type="match status" value="1"/>
</dbReference>
<dbReference type="InterPro" id="IPR041522">
    <property type="entry name" value="CdaR_GGDEF"/>
</dbReference>
<dbReference type="Pfam" id="PF17853">
    <property type="entry name" value="GGDEF_2"/>
    <property type="match status" value="1"/>
</dbReference>
<dbReference type="PROSITE" id="PS01124">
    <property type="entry name" value="HTH_ARAC_FAMILY_2"/>
    <property type="match status" value="1"/>
</dbReference>
<keyword evidence="5" id="KW-0805">Transcription regulation</keyword>
<dbReference type="GO" id="GO:0003700">
    <property type="term" value="F:DNA-binding transcription factor activity"/>
    <property type="evidence" value="ECO:0007669"/>
    <property type="project" value="InterPro"/>
</dbReference>
<dbReference type="Pfam" id="PF00072">
    <property type="entry name" value="Response_reg"/>
    <property type="match status" value="1"/>
</dbReference>